<feature type="compositionally biased region" description="Polar residues" evidence="1">
    <location>
        <begin position="171"/>
        <end position="180"/>
    </location>
</feature>
<organism evidence="2 3">
    <name type="scientific">Deinococcus ruber</name>
    <dbReference type="NCBI Taxonomy" id="1848197"/>
    <lineage>
        <taxon>Bacteria</taxon>
        <taxon>Thermotogati</taxon>
        <taxon>Deinococcota</taxon>
        <taxon>Deinococci</taxon>
        <taxon>Deinococcales</taxon>
        <taxon>Deinococcaceae</taxon>
        <taxon>Deinococcus</taxon>
    </lineage>
</organism>
<evidence type="ECO:0000313" key="2">
    <source>
        <dbReference type="EMBL" id="GGR14607.1"/>
    </source>
</evidence>
<reference evidence="2" key="1">
    <citation type="journal article" date="2014" name="Int. J. Syst. Evol. Microbiol.">
        <title>Complete genome sequence of Corynebacterium casei LMG S-19264T (=DSM 44701T), isolated from a smear-ripened cheese.</title>
        <authorList>
            <consortium name="US DOE Joint Genome Institute (JGI-PGF)"/>
            <person name="Walter F."/>
            <person name="Albersmeier A."/>
            <person name="Kalinowski J."/>
            <person name="Ruckert C."/>
        </authorList>
    </citation>
    <scope>NUCLEOTIDE SEQUENCE</scope>
    <source>
        <strain evidence="2">JCM 31311</strain>
    </source>
</reference>
<gene>
    <name evidence="2" type="ORF">GCM10008957_29280</name>
</gene>
<keyword evidence="3" id="KW-1185">Reference proteome</keyword>
<feature type="compositionally biased region" description="Basic and acidic residues" evidence="1">
    <location>
        <begin position="130"/>
        <end position="140"/>
    </location>
</feature>
<accession>A0A918CBX4</accession>
<dbReference type="EMBL" id="BMQL01000017">
    <property type="protein sequence ID" value="GGR14607.1"/>
    <property type="molecule type" value="Genomic_DNA"/>
</dbReference>
<dbReference type="RefSeq" id="WP_189091262.1">
    <property type="nucleotide sequence ID" value="NZ_BMQL01000017.1"/>
</dbReference>
<reference evidence="2" key="2">
    <citation type="submission" date="2020-09" db="EMBL/GenBank/DDBJ databases">
        <authorList>
            <person name="Sun Q."/>
            <person name="Ohkuma M."/>
        </authorList>
    </citation>
    <scope>NUCLEOTIDE SEQUENCE</scope>
    <source>
        <strain evidence="2">JCM 31311</strain>
    </source>
</reference>
<sequence length="234" mass="25219">MIDSFLHGLKRTGERVQRRGEEVAQSARLRVDIFQLNRELDALYARLGRAYHGSASVSVLEDIRADIGRVEEEISSRERLMTELTSTPVEAAGVGGPKSAANPSPFAVSPSGASLQHSEPPPAQAALSVWREKEAARMSELKQGPTTDTTGRPDGENADPTTTAGGDPHNNPLTQHQSAPTEPHESGQGDKLQPGEKTASMGNEAARDEMVRHRDLLKEGEMATRDPDPLASKD</sequence>
<evidence type="ECO:0000256" key="1">
    <source>
        <dbReference type="SAM" id="MobiDB-lite"/>
    </source>
</evidence>
<name>A0A918CBX4_9DEIO</name>
<comment type="caution">
    <text evidence="2">The sequence shown here is derived from an EMBL/GenBank/DDBJ whole genome shotgun (WGS) entry which is preliminary data.</text>
</comment>
<feature type="region of interest" description="Disordered" evidence="1">
    <location>
        <begin position="88"/>
        <end position="234"/>
    </location>
</feature>
<evidence type="ECO:0000313" key="3">
    <source>
        <dbReference type="Proteomes" id="UP000603865"/>
    </source>
</evidence>
<protein>
    <submittedName>
        <fullName evidence="2">Uncharacterized protein</fullName>
    </submittedName>
</protein>
<feature type="compositionally biased region" description="Basic and acidic residues" evidence="1">
    <location>
        <begin position="205"/>
        <end position="234"/>
    </location>
</feature>
<dbReference type="Proteomes" id="UP000603865">
    <property type="component" value="Unassembled WGS sequence"/>
</dbReference>
<dbReference type="AlphaFoldDB" id="A0A918CBX4"/>
<proteinExistence type="predicted"/>